<dbReference type="Gene3D" id="3.10.310.30">
    <property type="match status" value="1"/>
</dbReference>
<dbReference type="OrthoDB" id="9803668at2"/>
<organism evidence="3 4">
    <name type="scientific">Dyadobacter psychrotolerans</name>
    <dbReference type="NCBI Taxonomy" id="2541721"/>
    <lineage>
        <taxon>Bacteria</taxon>
        <taxon>Pseudomonadati</taxon>
        <taxon>Bacteroidota</taxon>
        <taxon>Cytophagia</taxon>
        <taxon>Cytophagales</taxon>
        <taxon>Spirosomataceae</taxon>
        <taxon>Dyadobacter</taxon>
    </lineage>
</organism>
<feature type="domain" description="DHHA1" evidence="2">
    <location>
        <begin position="256"/>
        <end position="339"/>
    </location>
</feature>
<dbReference type="InterPro" id="IPR003156">
    <property type="entry name" value="DHHA1_dom"/>
</dbReference>
<accession>A0A4R5DIE1</accession>
<protein>
    <submittedName>
        <fullName evidence="3">Bifunctional oligoribonuclease/PAP phosphatase NrnA</fullName>
    </submittedName>
</protein>
<evidence type="ECO:0000259" key="1">
    <source>
        <dbReference type="Pfam" id="PF01368"/>
    </source>
</evidence>
<sequence>MNQTTVNQTVEELLAFFSTPQNVIITMHRDPDADALGSSLGWASYLLKKGHKVTVISPTEYAANLNWLPGIGNVLVYEKSGDNRICKTKIEEATIICCLDFSVLSRLKDLGKVVQDAKAIKMMIDHHLEPEYFAKWMVWDTNAAATAQLVYWLIRKMEPELSVTALFDRQMAECLYAGIMTDTGSFRHSNVTSEVHLTVADLMLTGFDASRVHRLIYDNAPLSRLQFLGYVLSQKLIVLPEYRTAYMVLTEAELIRFNSSTGETEGIVNYGLQVENVVMSALFIERKGEVKISFRSVGSFSVRDLASTHFSGGGHKNASGGRSDQSIDETVDRFLSALPSYQETLLRVD</sequence>
<dbReference type="AlphaFoldDB" id="A0A4R5DIE1"/>
<reference evidence="3 4" key="1">
    <citation type="submission" date="2019-03" db="EMBL/GenBank/DDBJ databases">
        <title>Dyadobacter AR-3-6 sp. nov., isolated from arctic soil.</title>
        <authorList>
            <person name="Chaudhary D.K."/>
        </authorList>
    </citation>
    <scope>NUCLEOTIDE SEQUENCE [LARGE SCALE GENOMIC DNA]</scope>
    <source>
        <strain evidence="3 4">AR-3-6</strain>
    </source>
</reference>
<dbReference type="RefSeq" id="WP_131961045.1">
    <property type="nucleotide sequence ID" value="NZ_SMFL01000011.1"/>
</dbReference>
<dbReference type="InterPro" id="IPR038763">
    <property type="entry name" value="DHH_sf"/>
</dbReference>
<dbReference type="Pfam" id="PF01368">
    <property type="entry name" value="DHH"/>
    <property type="match status" value="1"/>
</dbReference>
<dbReference type="Gene3D" id="3.90.1640.10">
    <property type="entry name" value="inorganic pyrophosphatase (n-terminal core)"/>
    <property type="match status" value="1"/>
</dbReference>
<comment type="caution">
    <text evidence="3">The sequence shown here is derived from an EMBL/GenBank/DDBJ whole genome shotgun (WGS) entry which is preliminary data.</text>
</comment>
<dbReference type="InterPro" id="IPR051319">
    <property type="entry name" value="Oligoribo/pAp-PDE_c-di-AMP_PDE"/>
</dbReference>
<dbReference type="Proteomes" id="UP000294850">
    <property type="component" value="Unassembled WGS sequence"/>
</dbReference>
<evidence type="ECO:0000259" key="2">
    <source>
        <dbReference type="Pfam" id="PF02272"/>
    </source>
</evidence>
<dbReference type="PANTHER" id="PTHR47618:SF1">
    <property type="entry name" value="BIFUNCTIONAL OLIGORIBONUCLEASE AND PAP PHOSPHATASE NRNA"/>
    <property type="match status" value="1"/>
</dbReference>
<dbReference type="InterPro" id="IPR001667">
    <property type="entry name" value="DDH_dom"/>
</dbReference>
<name>A0A4R5DIE1_9BACT</name>
<proteinExistence type="predicted"/>
<dbReference type="EMBL" id="SMFL01000011">
    <property type="protein sequence ID" value="TDE11720.1"/>
    <property type="molecule type" value="Genomic_DNA"/>
</dbReference>
<feature type="domain" description="DDH" evidence="1">
    <location>
        <begin position="22"/>
        <end position="179"/>
    </location>
</feature>
<dbReference type="PANTHER" id="PTHR47618">
    <property type="entry name" value="BIFUNCTIONAL OLIGORIBONUCLEASE AND PAP PHOSPHATASE NRNA"/>
    <property type="match status" value="1"/>
</dbReference>
<evidence type="ECO:0000313" key="3">
    <source>
        <dbReference type="EMBL" id="TDE11720.1"/>
    </source>
</evidence>
<gene>
    <name evidence="3" type="ORF">E0F88_25185</name>
</gene>
<evidence type="ECO:0000313" key="4">
    <source>
        <dbReference type="Proteomes" id="UP000294850"/>
    </source>
</evidence>
<dbReference type="GO" id="GO:0003676">
    <property type="term" value="F:nucleic acid binding"/>
    <property type="evidence" value="ECO:0007669"/>
    <property type="project" value="InterPro"/>
</dbReference>
<dbReference type="SUPFAM" id="SSF64182">
    <property type="entry name" value="DHH phosphoesterases"/>
    <property type="match status" value="1"/>
</dbReference>
<dbReference type="Pfam" id="PF02272">
    <property type="entry name" value="DHHA1"/>
    <property type="match status" value="1"/>
</dbReference>
<keyword evidence="4" id="KW-1185">Reference proteome</keyword>